<dbReference type="Gene3D" id="3.40.50.1820">
    <property type="entry name" value="alpha/beta hydrolase"/>
    <property type="match status" value="1"/>
</dbReference>
<comment type="caution">
    <text evidence="4">The sequence shown here is derived from an EMBL/GenBank/DDBJ whole genome shotgun (WGS) entry which is preliminary data.</text>
</comment>
<dbReference type="NCBIfam" id="NF004514">
    <property type="entry name" value="PRK05855.1"/>
    <property type="match status" value="1"/>
</dbReference>
<evidence type="ECO:0000256" key="2">
    <source>
        <dbReference type="ARBA" id="ARBA00023002"/>
    </source>
</evidence>
<evidence type="ECO:0000256" key="1">
    <source>
        <dbReference type="ARBA" id="ARBA00006484"/>
    </source>
</evidence>
<dbReference type="PRINTS" id="PR00081">
    <property type="entry name" value="GDHRDH"/>
</dbReference>
<dbReference type="SUPFAM" id="SSF53474">
    <property type="entry name" value="alpha/beta-Hydrolases"/>
    <property type="match status" value="1"/>
</dbReference>
<dbReference type="EMBL" id="JAGGMS010000001">
    <property type="protein sequence ID" value="MBP2179006.1"/>
    <property type="molecule type" value="Genomic_DNA"/>
</dbReference>
<dbReference type="PANTHER" id="PTHR43391">
    <property type="entry name" value="RETINOL DEHYDROGENASE-RELATED"/>
    <property type="match status" value="1"/>
</dbReference>
<dbReference type="InterPro" id="IPR002347">
    <property type="entry name" value="SDR_fam"/>
</dbReference>
<accession>A0ABS4PK38</accession>
<sequence length="570" mass="61707">MSHKWVTASDGVRLSVREAGPADAPVVLAVHGYPDNSSLWDEIATELRALYRVVVYDVRGAGESDKPRARQAYRLDQLAADLAAVADSVSPDAPVHLLAHDWGSIQAWHAVTGDWAPGRIASFTSISGPSLDHAGAWFRAQLTRPTPKRLRNALNQFLHSQYITGFQVPLVPELLWRTGLMRRLIARMEPAEKAPEVSDGIHGLKLYRANILSRLSRPVPRAASMPVQVLAPTGDGFVSSPMQTEIERWVPDLRVRRIIGSHWVVRSKPGLIARAATELIEYVEGAPEPRALARARVTAKARGRFAHQLVVVTGAGNGIGRATAQAFASEGAEVVVTDVNAKAVAETARLVRGHEYTVDSSDGEAVHAFAKAVRAEHGVPDIVVNNAGIGVSGPFLDTGVDDWERVLDVNLWGVIHGCRAFAEQMKQHGEGGHIVNLASMAAYLPSKILPAYSTSKAAVLMLSECLRAELASEHIAVTAICPGIVHTGITDRTRFVGVDEVEQRRRQRRSTSLYAKRSFGPEKVARDILRAVEKNTAVAPSTPEAKAALVLSRLTPGVLRAAARLDLTPR</sequence>
<dbReference type="Pfam" id="PF00561">
    <property type="entry name" value="Abhydrolase_1"/>
    <property type="match status" value="1"/>
</dbReference>
<evidence type="ECO:0000313" key="5">
    <source>
        <dbReference type="Proteomes" id="UP000741013"/>
    </source>
</evidence>
<gene>
    <name evidence="4" type="ORF">JOM49_000532</name>
</gene>
<evidence type="ECO:0000313" key="4">
    <source>
        <dbReference type="EMBL" id="MBP2179006.1"/>
    </source>
</evidence>
<dbReference type="Pfam" id="PF00106">
    <property type="entry name" value="adh_short"/>
    <property type="match status" value="1"/>
</dbReference>
<dbReference type="InterPro" id="IPR000073">
    <property type="entry name" value="AB_hydrolase_1"/>
</dbReference>
<dbReference type="InterPro" id="IPR036291">
    <property type="entry name" value="NAD(P)-bd_dom_sf"/>
</dbReference>
<evidence type="ECO:0000259" key="3">
    <source>
        <dbReference type="Pfam" id="PF00561"/>
    </source>
</evidence>
<organism evidence="4 5">
    <name type="scientific">Amycolatopsis magusensis</name>
    <dbReference type="NCBI Taxonomy" id="882444"/>
    <lineage>
        <taxon>Bacteria</taxon>
        <taxon>Bacillati</taxon>
        <taxon>Actinomycetota</taxon>
        <taxon>Actinomycetes</taxon>
        <taxon>Pseudonocardiales</taxon>
        <taxon>Pseudonocardiaceae</taxon>
        <taxon>Amycolatopsis</taxon>
    </lineage>
</organism>
<dbReference type="InterPro" id="IPR020904">
    <property type="entry name" value="Sc_DH/Rdtase_CS"/>
</dbReference>
<dbReference type="Proteomes" id="UP000741013">
    <property type="component" value="Unassembled WGS sequence"/>
</dbReference>
<keyword evidence="5" id="KW-1185">Reference proteome</keyword>
<dbReference type="PRINTS" id="PR00080">
    <property type="entry name" value="SDRFAMILY"/>
</dbReference>
<dbReference type="InterPro" id="IPR029058">
    <property type="entry name" value="AB_hydrolase_fold"/>
</dbReference>
<dbReference type="PROSITE" id="PS00061">
    <property type="entry name" value="ADH_SHORT"/>
    <property type="match status" value="1"/>
</dbReference>
<protein>
    <submittedName>
        <fullName evidence="4">NAD(P)-dependent dehydrogenase (Short-subunit alcohol dehydrogenase family)/pimeloyl-ACP methyl ester carboxylesterase</fullName>
    </submittedName>
</protein>
<dbReference type="RefSeq" id="WP_245369217.1">
    <property type="nucleotide sequence ID" value="NZ_JAGGMS010000001.1"/>
</dbReference>
<dbReference type="SUPFAM" id="SSF51735">
    <property type="entry name" value="NAD(P)-binding Rossmann-fold domains"/>
    <property type="match status" value="1"/>
</dbReference>
<keyword evidence="2" id="KW-0560">Oxidoreductase</keyword>
<name>A0ABS4PK38_9PSEU</name>
<dbReference type="Gene3D" id="3.40.50.720">
    <property type="entry name" value="NAD(P)-binding Rossmann-like Domain"/>
    <property type="match status" value="1"/>
</dbReference>
<comment type="similarity">
    <text evidence="1">Belongs to the short-chain dehydrogenases/reductases (SDR) family.</text>
</comment>
<dbReference type="PANTHER" id="PTHR43391:SF12">
    <property type="entry name" value="OXIDOREDUCTASE EPHD-RELATED"/>
    <property type="match status" value="1"/>
</dbReference>
<feature type="domain" description="AB hydrolase-1" evidence="3">
    <location>
        <begin position="25"/>
        <end position="264"/>
    </location>
</feature>
<reference evidence="4 5" key="1">
    <citation type="submission" date="2021-03" db="EMBL/GenBank/DDBJ databases">
        <title>Sequencing the genomes of 1000 actinobacteria strains.</title>
        <authorList>
            <person name="Klenk H.-P."/>
        </authorList>
    </citation>
    <scope>NUCLEOTIDE SEQUENCE [LARGE SCALE GENOMIC DNA]</scope>
    <source>
        <strain evidence="4 5">DSM 45510</strain>
    </source>
</reference>
<dbReference type="CDD" id="cd05233">
    <property type="entry name" value="SDR_c"/>
    <property type="match status" value="1"/>
</dbReference>
<proteinExistence type="inferred from homology"/>